<comment type="similarity">
    <text evidence="2 6">Belongs to the 4-toluene sulfonate uptake permease (TSUP) (TC 2.A.102) family.</text>
</comment>
<dbReference type="EMBL" id="LWQS01000031">
    <property type="protein sequence ID" value="OAN48482.1"/>
    <property type="molecule type" value="Genomic_DNA"/>
</dbReference>
<dbReference type="OrthoDB" id="5366030at2"/>
<gene>
    <name evidence="7" type="ORF">A6A03_07830</name>
</gene>
<reference evidence="7 8" key="1">
    <citation type="submission" date="2016-04" db="EMBL/GenBank/DDBJ databases">
        <title>Chloroflexus islandicus sp. nov., a thermophilic filamentous anoxygenic phototrophic bacterium from geyser Strokkur (Iceland).</title>
        <authorList>
            <person name="Gaisin V.A."/>
            <person name="Kalashnikov A.M."/>
            <person name="Sukhacheva M.V."/>
            <person name="Grouzdev D.S."/>
            <person name="Ivanov T.M."/>
            <person name="Kuznetsov B."/>
            <person name="Gorlenko V.M."/>
        </authorList>
    </citation>
    <scope>NUCLEOTIDE SEQUENCE [LARGE SCALE GENOMIC DNA]</scope>
    <source>
        <strain evidence="8">isl-2</strain>
    </source>
</reference>
<proteinExistence type="inferred from homology"/>
<dbReference type="InterPro" id="IPR002781">
    <property type="entry name" value="TM_pro_TauE-like"/>
</dbReference>
<feature type="transmembrane region" description="Helical" evidence="6">
    <location>
        <begin position="238"/>
        <end position="256"/>
    </location>
</feature>
<dbReference type="AlphaFoldDB" id="A0A178MIE2"/>
<comment type="caution">
    <text evidence="7">The sequence shown here is derived from an EMBL/GenBank/DDBJ whole genome shotgun (WGS) entry which is preliminary data.</text>
</comment>
<name>A0A178MIE2_9CHLR</name>
<evidence type="ECO:0000256" key="3">
    <source>
        <dbReference type="ARBA" id="ARBA00022692"/>
    </source>
</evidence>
<dbReference type="InterPro" id="IPR051598">
    <property type="entry name" value="TSUP/Inactive_protease-like"/>
</dbReference>
<dbReference type="Proteomes" id="UP000078287">
    <property type="component" value="Unassembled WGS sequence"/>
</dbReference>
<evidence type="ECO:0000313" key="8">
    <source>
        <dbReference type="Proteomes" id="UP000078287"/>
    </source>
</evidence>
<feature type="transmembrane region" description="Helical" evidence="6">
    <location>
        <begin position="103"/>
        <end position="125"/>
    </location>
</feature>
<dbReference type="PANTHER" id="PTHR43701:SF2">
    <property type="entry name" value="MEMBRANE TRANSPORTER PROTEIN YJNA-RELATED"/>
    <property type="match status" value="1"/>
</dbReference>
<dbReference type="STRING" id="1707952.A6A03_07830"/>
<keyword evidence="5 6" id="KW-0472">Membrane</keyword>
<keyword evidence="4 6" id="KW-1133">Transmembrane helix</keyword>
<comment type="subcellular location">
    <subcellularLocation>
        <location evidence="6">Cell membrane</location>
        <topology evidence="6">Multi-pass membrane protein</topology>
    </subcellularLocation>
    <subcellularLocation>
        <location evidence="1">Membrane</location>
        <topology evidence="1">Multi-pass membrane protein</topology>
    </subcellularLocation>
</comment>
<organism evidence="7 8">
    <name type="scientific">Chloroflexus islandicus</name>
    <dbReference type="NCBI Taxonomy" id="1707952"/>
    <lineage>
        <taxon>Bacteria</taxon>
        <taxon>Bacillati</taxon>
        <taxon>Chloroflexota</taxon>
        <taxon>Chloroflexia</taxon>
        <taxon>Chloroflexales</taxon>
        <taxon>Chloroflexineae</taxon>
        <taxon>Chloroflexaceae</taxon>
        <taxon>Chloroflexus</taxon>
    </lineage>
</organism>
<keyword evidence="6" id="KW-1003">Cell membrane</keyword>
<keyword evidence="3 6" id="KW-0812">Transmembrane</keyword>
<dbReference type="Pfam" id="PF01925">
    <property type="entry name" value="TauE"/>
    <property type="match status" value="2"/>
</dbReference>
<feature type="transmembrane region" description="Helical" evidence="6">
    <location>
        <begin position="137"/>
        <end position="158"/>
    </location>
</feature>
<dbReference type="GO" id="GO:0005886">
    <property type="term" value="C:plasma membrane"/>
    <property type="evidence" value="ECO:0007669"/>
    <property type="project" value="UniProtKB-SubCell"/>
</dbReference>
<accession>A0A178MIE2</accession>
<evidence type="ECO:0000256" key="5">
    <source>
        <dbReference type="ARBA" id="ARBA00023136"/>
    </source>
</evidence>
<feature type="transmembrane region" description="Helical" evidence="6">
    <location>
        <begin position="164"/>
        <end position="192"/>
    </location>
</feature>
<evidence type="ECO:0000256" key="4">
    <source>
        <dbReference type="ARBA" id="ARBA00022989"/>
    </source>
</evidence>
<dbReference type="PANTHER" id="PTHR43701">
    <property type="entry name" value="MEMBRANE TRANSPORTER PROTEIN MJ0441-RELATED"/>
    <property type="match status" value="1"/>
</dbReference>
<feature type="transmembrane region" description="Helical" evidence="6">
    <location>
        <begin position="213"/>
        <end position="232"/>
    </location>
</feature>
<dbReference type="RefSeq" id="WP_066782928.1">
    <property type="nucleotide sequence ID" value="NZ_LWQS01000031.1"/>
</dbReference>
<protein>
    <recommendedName>
        <fullName evidence="6">Probable membrane transporter protein</fullName>
    </recommendedName>
</protein>
<feature type="transmembrane region" description="Helical" evidence="6">
    <location>
        <begin position="77"/>
        <end position="97"/>
    </location>
</feature>
<evidence type="ECO:0000313" key="7">
    <source>
        <dbReference type="EMBL" id="OAN48482.1"/>
    </source>
</evidence>
<evidence type="ECO:0000256" key="1">
    <source>
        <dbReference type="ARBA" id="ARBA00004141"/>
    </source>
</evidence>
<evidence type="ECO:0000256" key="6">
    <source>
        <dbReference type="RuleBase" id="RU363041"/>
    </source>
</evidence>
<sequence length="261" mass="27434">MPQAAAFGWGAIIAVLGGLIGLGGAEFRLPVLAGVFKYRTLQAIVINLVVSLVTVIFSFIFRTGLVNLDLITTHVDVILNILAGSLLGAYAGANFALRINERALTLVVVSFLLVLSFILIGHTFIEGLGSLSLPVWLRTIVGFAAGIVIGIFSSMLGVAGGEMIIPTIMLVFAISIKIAGTLSLAISIPTIMIGLSKYYRQGKLRELRAERGFIGWMAAGSIVGALIGSALLPFVPNALLHVLLGVILFVSALKLLSHGKA</sequence>
<keyword evidence="8" id="KW-1185">Reference proteome</keyword>
<feature type="transmembrane region" description="Helical" evidence="6">
    <location>
        <begin position="43"/>
        <end position="65"/>
    </location>
</feature>
<evidence type="ECO:0000256" key="2">
    <source>
        <dbReference type="ARBA" id="ARBA00009142"/>
    </source>
</evidence>